<name>G3YD78_ASPNA</name>
<dbReference type="AlphaFoldDB" id="G3YD78"/>
<feature type="domain" description="EthD" evidence="2">
    <location>
        <begin position="18"/>
        <end position="120"/>
    </location>
</feature>
<dbReference type="InterPro" id="IPR009799">
    <property type="entry name" value="EthD_dom"/>
</dbReference>
<dbReference type="InterPro" id="IPR011008">
    <property type="entry name" value="Dimeric_a/b-barrel"/>
</dbReference>
<evidence type="ECO:0000313" key="3">
    <source>
        <dbReference type="EMBL" id="EHA19759.1"/>
    </source>
</evidence>
<gene>
    <name evidence="3" type="ORF">ASPNIDRAFT_52995</name>
</gene>
<comment type="similarity">
    <text evidence="1">Belongs to the tpcK family.</text>
</comment>
<proteinExistence type="inferred from homology"/>
<dbReference type="STRING" id="380704.G3YD78"/>
<organism evidence="3 4">
    <name type="scientific">Aspergillus niger (strain ATCC 1015 / CBS 113.46 / FGSC A1144 / LSHB Ac4 / NCTC 3858a / NRRL 328 / USDA 3528.7)</name>
    <dbReference type="NCBI Taxonomy" id="380704"/>
    <lineage>
        <taxon>Eukaryota</taxon>
        <taxon>Fungi</taxon>
        <taxon>Dikarya</taxon>
        <taxon>Ascomycota</taxon>
        <taxon>Pezizomycotina</taxon>
        <taxon>Eurotiomycetes</taxon>
        <taxon>Eurotiomycetidae</taxon>
        <taxon>Eurotiales</taxon>
        <taxon>Aspergillaceae</taxon>
        <taxon>Aspergillus</taxon>
        <taxon>Aspergillus subgen. Circumdati</taxon>
    </lineage>
</organism>
<dbReference type="GO" id="GO:0016491">
    <property type="term" value="F:oxidoreductase activity"/>
    <property type="evidence" value="ECO:0007669"/>
    <property type="project" value="InterPro"/>
</dbReference>
<evidence type="ECO:0000259" key="2">
    <source>
        <dbReference type="Pfam" id="PF07110"/>
    </source>
</evidence>
<accession>G3YD78</accession>
<dbReference type="OrthoDB" id="3183782at2759"/>
<dbReference type="HOGENOM" id="CLU_115019_0_1_1"/>
<dbReference type="EMBL" id="ACJE01000019">
    <property type="protein sequence ID" value="EHA19759.1"/>
    <property type="molecule type" value="Genomic_DNA"/>
</dbReference>
<evidence type="ECO:0000313" key="4">
    <source>
        <dbReference type="Proteomes" id="UP000009038"/>
    </source>
</evidence>
<reference evidence="3 4" key="1">
    <citation type="journal article" date="2011" name="Genome Res.">
        <title>Comparative genomics of citric-acid-producing Aspergillus niger ATCC 1015 versus enzyme-producing CBS 513.88.</title>
        <authorList>
            <person name="Andersen M.R."/>
            <person name="Salazar M.P."/>
            <person name="Schaap P.J."/>
            <person name="van de Vondervoort P.J."/>
            <person name="Culley D."/>
            <person name="Thykaer J."/>
            <person name="Frisvad J.C."/>
            <person name="Nielsen K.F."/>
            <person name="Albang R."/>
            <person name="Albermann K."/>
            <person name="Berka R.M."/>
            <person name="Braus G.H."/>
            <person name="Braus-Stromeyer S.A."/>
            <person name="Corrochano L.M."/>
            <person name="Dai Z."/>
            <person name="van Dijck P.W."/>
            <person name="Hofmann G."/>
            <person name="Lasure L.L."/>
            <person name="Magnuson J.K."/>
            <person name="Menke H."/>
            <person name="Meijer M."/>
            <person name="Meijer S.L."/>
            <person name="Nielsen J.B."/>
            <person name="Nielsen M.L."/>
            <person name="van Ooyen A.J."/>
            <person name="Pel H.J."/>
            <person name="Poulsen L."/>
            <person name="Samson R.A."/>
            <person name="Stam H."/>
            <person name="Tsang A."/>
            <person name="van den Brink J.M."/>
            <person name="Atkins A."/>
            <person name="Aerts A."/>
            <person name="Shapiro H."/>
            <person name="Pangilinan J."/>
            <person name="Salamov A."/>
            <person name="Lou Y."/>
            <person name="Lindquist E."/>
            <person name="Lucas S."/>
            <person name="Grimwood J."/>
            <person name="Grigoriev I.V."/>
            <person name="Kubicek C.P."/>
            <person name="Martinez D."/>
            <person name="van Peij N.N."/>
            <person name="Roubos J.A."/>
            <person name="Nielsen J."/>
            <person name="Baker S.E."/>
        </authorList>
    </citation>
    <scope>NUCLEOTIDE SEQUENCE [LARGE SCALE GENOMIC DNA]</scope>
    <source>
        <strain evidence="4">ATCC 1015 / CBS 113.46 / FGSC A1144 / LSHB Ac4 / NCTC 3858a / NRRL 328 / USDA 3528.7</strain>
    </source>
</reference>
<dbReference type="Proteomes" id="UP000009038">
    <property type="component" value="Unassembled WGS sequence"/>
</dbReference>
<evidence type="ECO:0000256" key="1">
    <source>
        <dbReference type="ARBA" id="ARBA00005986"/>
    </source>
</evidence>
<dbReference type="SUPFAM" id="SSF54909">
    <property type="entry name" value="Dimeric alpha+beta barrel"/>
    <property type="match status" value="1"/>
</dbReference>
<comment type="caution">
    <text evidence="3">The sequence shown here is derived from an EMBL/GenBank/DDBJ whole genome shotgun (WGS) entry which is preliminary data.</text>
</comment>
<dbReference type="Pfam" id="PF07110">
    <property type="entry name" value="EthD"/>
    <property type="match status" value="1"/>
</dbReference>
<protein>
    <recommendedName>
        <fullName evidence="2">EthD domain-containing protein</fullName>
    </recommendedName>
</protein>
<dbReference type="Gene3D" id="3.30.70.100">
    <property type="match status" value="1"/>
</dbReference>
<sequence length="169" mass="18867">MAPQKQMVLKLTSFRYKKEGISEKEFHEYASKSHAPKAAIVQARHGAIKVCQEMSEQYHTPSASKRLITEKIPWAVRPGWEIEDHDIMVSVYVPNAETAQAIVTDPDFQSLVAGEDEICDQTRAKLTAGWEEVFVEDGKVVGEDYGSFEELTSLGHDSKTTSAPEGIRI</sequence>